<dbReference type="SUPFAM" id="SSF81342">
    <property type="entry name" value="Transmembrane di-heme cytochromes"/>
    <property type="match status" value="1"/>
</dbReference>
<dbReference type="AlphaFoldDB" id="A0A212JHG0"/>
<proteinExistence type="predicted"/>
<feature type="transmembrane region" description="Helical" evidence="1">
    <location>
        <begin position="48"/>
        <end position="66"/>
    </location>
</feature>
<keyword evidence="1" id="KW-1133">Transmembrane helix</keyword>
<dbReference type="GO" id="GO:0016020">
    <property type="term" value="C:membrane"/>
    <property type="evidence" value="ECO:0007669"/>
    <property type="project" value="InterPro"/>
</dbReference>
<evidence type="ECO:0000256" key="1">
    <source>
        <dbReference type="SAM" id="Phobius"/>
    </source>
</evidence>
<reference evidence="3" key="1">
    <citation type="submission" date="2016-04" db="EMBL/GenBank/DDBJ databases">
        <authorList>
            <person name="Evans L.H."/>
            <person name="Alamgir A."/>
            <person name="Owens N."/>
            <person name="Weber N.D."/>
            <person name="Virtaneva K."/>
            <person name="Barbian K."/>
            <person name="Babar A."/>
            <person name="Rosenke K."/>
        </authorList>
    </citation>
    <scope>NUCLEOTIDE SEQUENCE</scope>
    <source>
        <strain evidence="3">86</strain>
    </source>
</reference>
<dbReference type="Gene3D" id="1.20.950.20">
    <property type="entry name" value="Transmembrane di-heme cytochromes, Chain C"/>
    <property type="match status" value="1"/>
</dbReference>
<dbReference type="Pfam" id="PF14358">
    <property type="entry name" value="DUF4405"/>
    <property type="match status" value="1"/>
</dbReference>
<evidence type="ECO:0000259" key="2">
    <source>
        <dbReference type="Pfam" id="PF14358"/>
    </source>
</evidence>
<sequence length="91" mass="9940">MEYKRPVALVLLAATLVLAVTGLWIWSGVLGAGRGGGIYSLRHTLRDVHLYAGWVFIGAASAHVALNWRPMLRHLGFAPRSPASPGMLHRR</sequence>
<gene>
    <name evidence="3" type="ORF">KL86APRO_11067</name>
</gene>
<name>A0A212JHG0_9PROT</name>
<protein>
    <recommendedName>
        <fullName evidence="2">Flavinylation-associated cytochrome domain-containing protein</fullName>
    </recommendedName>
</protein>
<dbReference type="InterPro" id="IPR025517">
    <property type="entry name" value="DUF4405"/>
</dbReference>
<dbReference type="GO" id="GO:0022904">
    <property type="term" value="P:respiratory electron transport chain"/>
    <property type="evidence" value="ECO:0007669"/>
    <property type="project" value="InterPro"/>
</dbReference>
<dbReference type="InterPro" id="IPR016174">
    <property type="entry name" value="Di-haem_cyt_TM"/>
</dbReference>
<evidence type="ECO:0000313" key="3">
    <source>
        <dbReference type="EMBL" id="SBV98872.1"/>
    </source>
</evidence>
<keyword evidence="1" id="KW-0812">Transmembrane</keyword>
<feature type="transmembrane region" description="Helical" evidence="1">
    <location>
        <begin position="7"/>
        <end position="28"/>
    </location>
</feature>
<feature type="domain" description="Flavinylation-associated cytochrome" evidence="2">
    <location>
        <begin position="7"/>
        <end position="68"/>
    </location>
</feature>
<keyword evidence="1" id="KW-0472">Membrane</keyword>
<accession>A0A212JHG0</accession>
<organism evidence="3">
    <name type="scientific">uncultured Alphaproteobacteria bacterium</name>
    <dbReference type="NCBI Taxonomy" id="91750"/>
    <lineage>
        <taxon>Bacteria</taxon>
        <taxon>Pseudomonadati</taxon>
        <taxon>Pseudomonadota</taxon>
        <taxon>Alphaproteobacteria</taxon>
        <taxon>environmental samples</taxon>
    </lineage>
</organism>
<dbReference type="EMBL" id="FLUO01000001">
    <property type="protein sequence ID" value="SBV98872.1"/>
    <property type="molecule type" value="Genomic_DNA"/>
</dbReference>